<proteinExistence type="predicted"/>
<dbReference type="Proteomes" id="UP000001037">
    <property type="component" value="Chromosome"/>
</dbReference>
<sequence length="55" mass="6555">MKNLRKKRRRKKNSNIFTISQEPKTLIPYESYTQEPSCLVARQDYNPPNNDNETV</sequence>
<organism evidence="1 2">
    <name type="scientific">Pyrolobus fumarii (strain DSM 11204 / 1A)</name>
    <dbReference type="NCBI Taxonomy" id="694429"/>
    <lineage>
        <taxon>Archaea</taxon>
        <taxon>Thermoproteota</taxon>
        <taxon>Thermoprotei</taxon>
        <taxon>Desulfurococcales</taxon>
        <taxon>Pyrodictiaceae</taxon>
        <taxon>Pyrolobus</taxon>
    </lineage>
</organism>
<keyword evidence="2" id="KW-1185">Reference proteome</keyword>
<dbReference type="EMBL" id="CP002838">
    <property type="protein sequence ID" value="AEM38098.1"/>
    <property type="molecule type" value="Genomic_DNA"/>
</dbReference>
<dbReference type="HOGENOM" id="CLU_3021109_0_0_2"/>
<accession>G0EEY4</accession>
<dbReference type="KEGG" id="pfm:Pyrfu_0226"/>
<protein>
    <submittedName>
        <fullName evidence="1">Uncharacterized protein</fullName>
    </submittedName>
</protein>
<evidence type="ECO:0000313" key="1">
    <source>
        <dbReference type="EMBL" id="AEM38098.1"/>
    </source>
</evidence>
<evidence type="ECO:0000313" key="2">
    <source>
        <dbReference type="Proteomes" id="UP000001037"/>
    </source>
</evidence>
<dbReference type="STRING" id="694429.Pyrfu_0226"/>
<name>G0EEY4_PYRF1</name>
<reference evidence="1 2" key="1">
    <citation type="journal article" date="2011" name="Stand. Genomic Sci.">
        <title>Complete genome sequence of the hyperthermophilic chemolithoautotroph Pyrolobus fumarii type strain (1A).</title>
        <authorList>
            <person name="Anderson I."/>
            <person name="Goker M."/>
            <person name="Nolan M."/>
            <person name="Lucas S."/>
            <person name="Hammon N."/>
            <person name="Deshpande S."/>
            <person name="Cheng J.F."/>
            <person name="Tapia R."/>
            <person name="Han C."/>
            <person name="Goodwin L."/>
            <person name="Pitluck S."/>
            <person name="Huntemann M."/>
            <person name="Liolios K."/>
            <person name="Ivanova N."/>
            <person name="Pagani I."/>
            <person name="Mavromatis K."/>
            <person name="Ovchinikova G."/>
            <person name="Pati A."/>
            <person name="Chen A."/>
            <person name="Palaniappan K."/>
            <person name="Land M."/>
            <person name="Hauser L."/>
            <person name="Brambilla E.M."/>
            <person name="Huber H."/>
            <person name="Yasawong M."/>
            <person name="Rohde M."/>
            <person name="Spring S."/>
            <person name="Abt B."/>
            <person name="Sikorski J."/>
            <person name="Wirth R."/>
            <person name="Detter J.C."/>
            <person name="Woyke T."/>
            <person name="Bristow J."/>
            <person name="Eisen J.A."/>
            <person name="Markowitz V."/>
            <person name="Hugenholtz P."/>
            <person name="Kyrpides N.C."/>
            <person name="Klenk H.P."/>
            <person name="Lapidus A."/>
        </authorList>
    </citation>
    <scope>NUCLEOTIDE SEQUENCE [LARGE SCALE GENOMIC DNA]</scope>
    <source>
        <strain evidence="2">DSM 11204 / 1A</strain>
    </source>
</reference>
<dbReference type="AlphaFoldDB" id="G0EEY4"/>
<dbReference type="InParanoid" id="G0EEY4"/>
<gene>
    <name evidence="1" type="ordered locus">Pyrfu_0226</name>
</gene>